<dbReference type="Gene3D" id="3.40.50.300">
    <property type="entry name" value="P-loop containing nucleotide triphosphate hydrolases"/>
    <property type="match status" value="1"/>
</dbReference>
<reference evidence="1" key="1">
    <citation type="journal article" date="2015" name="Nature">
        <title>Complex archaea that bridge the gap between prokaryotes and eukaryotes.</title>
        <authorList>
            <person name="Spang A."/>
            <person name="Saw J.H."/>
            <person name="Jorgensen S.L."/>
            <person name="Zaremba-Niedzwiedzka K."/>
            <person name="Martijn J."/>
            <person name="Lind A.E."/>
            <person name="van Eijk R."/>
            <person name="Schleper C."/>
            <person name="Guy L."/>
            <person name="Ettema T.J."/>
        </authorList>
    </citation>
    <scope>NUCLEOTIDE SEQUENCE</scope>
</reference>
<evidence type="ECO:0000313" key="1">
    <source>
        <dbReference type="EMBL" id="KKM97649.1"/>
    </source>
</evidence>
<dbReference type="AlphaFoldDB" id="A0A0F9LRD3"/>
<organism evidence="1">
    <name type="scientific">marine sediment metagenome</name>
    <dbReference type="NCBI Taxonomy" id="412755"/>
    <lineage>
        <taxon>unclassified sequences</taxon>
        <taxon>metagenomes</taxon>
        <taxon>ecological metagenomes</taxon>
    </lineage>
</organism>
<gene>
    <name evidence="1" type="ORF">LCGC14_1165880</name>
</gene>
<sequence>MNKIVMVLTTLRSGSSLMAGILHKLGVSMGSPLKRSYYEHVGIDKIFCDILNYYNVNQISAASPGFKLPDDWRSDGQLAVWFGDLVDILDNELVSRRLSAFKNTKTAMLIPIMQGVFEGFNGVEPLAIVMDRNPVEIIHSYERYYGNSIDDIPGTYAYHKSFLGDVPFRNTTVSYSELLDDWRGTVSRIATDLDIEWPNSIDAVAPAIERFLDPDARHFYSNTNLDEDSLSGNEAVDEHYAN</sequence>
<comment type="caution">
    <text evidence="1">The sequence shown here is derived from an EMBL/GenBank/DDBJ whole genome shotgun (WGS) entry which is preliminary data.</text>
</comment>
<dbReference type="InterPro" id="IPR027417">
    <property type="entry name" value="P-loop_NTPase"/>
</dbReference>
<name>A0A0F9LRD3_9ZZZZ</name>
<accession>A0A0F9LRD3</accession>
<evidence type="ECO:0008006" key="2">
    <source>
        <dbReference type="Google" id="ProtNLM"/>
    </source>
</evidence>
<dbReference type="EMBL" id="LAZR01005722">
    <property type="protein sequence ID" value="KKM97649.1"/>
    <property type="molecule type" value="Genomic_DNA"/>
</dbReference>
<dbReference type="SUPFAM" id="SSF52540">
    <property type="entry name" value="P-loop containing nucleoside triphosphate hydrolases"/>
    <property type="match status" value="1"/>
</dbReference>
<protein>
    <recommendedName>
        <fullName evidence="2">Sulfotransferase domain-containing protein</fullName>
    </recommendedName>
</protein>
<proteinExistence type="predicted"/>